<dbReference type="AlphaFoldDB" id="A0A7M5X3K5"/>
<dbReference type="GeneID" id="136824253"/>
<dbReference type="GO" id="GO:1902387">
    <property type="term" value="F:ceramide 1-phosphate binding"/>
    <property type="evidence" value="ECO:0007669"/>
    <property type="project" value="TreeGrafter"/>
</dbReference>
<sequence length="308" mass="35301">MSLFSFSKFFLKKRAWLLVTLVCLVFYQIISTERNAIIITEINISKDTLPRKDLKKSPFNIHADILALRKDKEAQQILTGNVEEVTTIGKEKAVKHPQGFNEMTFDIDLVTKSFEECHENQLNLVAYVTGYSEIYNFFNVLGTVFGFIASDVKEKLDILKDLESKGDENAIHYKQVDNMMAFEMERNKKTKEELFGSRTLLRLHRALDFTKQFLEQLALMKDDDKVATMAGKVYTATLGNFHPWLIRKAAGVALYSLPNRRDLIKKIAPGGIDDSVLKEKIEACVQKIDIVYKDIHDLYTKNDLHGLP</sequence>
<dbReference type="Gene3D" id="1.10.3520.10">
    <property type="entry name" value="Glycolipid transfer protein"/>
    <property type="match status" value="1"/>
</dbReference>
<dbReference type="InterPro" id="IPR014830">
    <property type="entry name" value="Glycolipid_transfer_prot_dom"/>
</dbReference>
<organism evidence="2 3">
    <name type="scientific">Clytia hemisphaerica</name>
    <dbReference type="NCBI Taxonomy" id="252671"/>
    <lineage>
        <taxon>Eukaryota</taxon>
        <taxon>Metazoa</taxon>
        <taxon>Cnidaria</taxon>
        <taxon>Hydrozoa</taxon>
        <taxon>Hydroidolina</taxon>
        <taxon>Leptothecata</taxon>
        <taxon>Obeliida</taxon>
        <taxon>Clytiidae</taxon>
        <taxon>Clytia</taxon>
    </lineage>
</organism>
<dbReference type="GO" id="GO:1902388">
    <property type="term" value="F:ceramide 1-phosphate transfer activity"/>
    <property type="evidence" value="ECO:0007669"/>
    <property type="project" value="TreeGrafter"/>
</dbReference>
<feature type="domain" description="Glycolipid transfer protein" evidence="1">
    <location>
        <begin position="124"/>
        <end position="268"/>
    </location>
</feature>
<proteinExistence type="predicted"/>
<evidence type="ECO:0000313" key="2">
    <source>
        <dbReference type="EnsemblMetazoa" id="CLYHEMP016992.1"/>
    </source>
</evidence>
<dbReference type="PANTHER" id="PTHR10219">
    <property type="entry name" value="GLYCOLIPID TRANSFER PROTEIN-RELATED"/>
    <property type="match status" value="1"/>
</dbReference>
<dbReference type="InterPro" id="IPR036497">
    <property type="entry name" value="GLTP_sf"/>
</dbReference>
<evidence type="ECO:0000259" key="1">
    <source>
        <dbReference type="Pfam" id="PF08718"/>
    </source>
</evidence>
<dbReference type="Pfam" id="PF08718">
    <property type="entry name" value="GLTP"/>
    <property type="match status" value="1"/>
</dbReference>
<evidence type="ECO:0000313" key="3">
    <source>
        <dbReference type="Proteomes" id="UP000594262"/>
    </source>
</evidence>
<dbReference type="EnsemblMetazoa" id="CLYHEMT016992.1">
    <property type="protein sequence ID" value="CLYHEMP016992.1"/>
    <property type="gene ID" value="CLYHEMG016992"/>
</dbReference>
<protein>
    <recommendedName>
        <fullName evidence="1">Glycolipid transfer protein domain-containing protein</fullName>
    </recommendedName>
</protein>
<reference evidence="2" key="1">
    <citation type="submission" date="2021-01" db="UniProtKB">
        <authorList>
            <consortium name="EnsemblMetazoa"/>
        </authorList>
    </citation>
    <scope>IDENTIFICATION</scope>
</reference>
<dbReference type="PANTHER" id="PTHR10219:SF43">
    <property type="entry name" value="GLYCOLIPID TRANSFER PROTEIN DOMAIN-CONTAINING PROTEIN"/>
    <property type="match status" value="1"/>
</dbReference>
<dbReference type="SUPFAM" id="SSF110004">
    <property type="entry name" value="Glycolipid transfer protein, GLTP"/>
    <property type="match status" value="1"/>
</dbReference>
<dbReference type="RefSeq" id="XP_066936524.1">
    <property type="nucleotide sequence ID" value="XM_067080423.1"/>
</dbReference>
<dbReference type="Proteomes" id="UP000594262">
    <property type="component" value="Unplaced"/>
</dbReference>
<name>A0A7M5X3K5_9CNID</name>
<dbReference type="GO" id="GO:0005829">
    <property type="term" value="C:cytosol"/>
    <property type="evidence" value="ECO:0007669"/>
    <property type="project" value="TreeGrafter"/>
</dbReference>
<accession>A0A7M5X3K5</accession>
<dbReference type="GO" id="GO:0016020">
    <property type="term" value="C:membrane"/>
    <property type="evidence" value="ECO:0007669"/>
    <property type="project" value="TreeGrafter"/>
</dbReference>
<dbReference type="OrthoDB" id="116883at2759"/>
<keyword evidence="3" id="KW-1185">Reference proteome</keyword>